<organism evidence="1 2">
    <name type="scientific">Athelia psychrophila</name>
    <dbReference type="NCBI Taxonomy" id="1759441"/>
    <lineage>
        <taxon>Eukaryota</taxon>
        <taxon>Fungi</taxon>
        <taxon>Dikarya</taxon>
        <taxon>Basidiomycota</taxon>
        <taxon>Agaricomycotina</taxon>
        <taxon>Agaricomycetes</taxon>
        <taxon>Agaricomycetidae</taxon>
        <taxon>Atheliales</taxon>
        <taxon>Atheliaceae</taxon>
        <taxon>Athelia</taxon>
    </lineage>
</organism>
<proteinExistence type="predicted"/>
<accession>A0A167XG29</accession>
<dbReference type="AlphaFoldDB" id="A0A167XG29"/>
<keyword evidence="2" id="KW-1185">Reference proteome</keyword>
<protein>
    <submittedName>
        <fullName evidence="1">Uncharacterized protein</fullName>
    </submittedName>
</protein>
<evidence type="ECO:0000313" key="2">
    <source>
        <dbReference type="Proteomes" id="UP000076532"/>
    </source>
</evidence>
<dbReference type="Proteomes" id="UP000076532">
    <property type="component" value="Unassembled WGS sequence"/>
</dbReference>
<sequence>MIWVWLQLSRPAGLSPKTSLTKGQPRGINAMQKAQQKPECCTPFRHISNPRINEHPAVPELHAGSLSLGANANRRSDFILPLSVSKLCERPCIWV</sequence>
<name>A0A167XG29_9AGAM</name>
<dbReference type="EMBL" id="KV417759">
    <property type="protein sequence ID" value="KZP07179.1"/>
    <property type="molecule type" value="Genomic_DNA"/>
</dbReference>
<reference evidence="1 2" key="1">
    <citation type="journal article" date="2016" name="Mol. Biol. Evol.">
        <title>Comparative Genomics of Early-Diverging Mushroom-Forming Fungi Provides Insights into the Origins of Lignocellulose Decay Capabilities.</title>
        <authorList>
            <person name="Nagy L.G."/>
            <person name="Riley R."/>
            <person name="Tritt A."/>
            <person name="Adam C."/>
            <person name="Daum C."/>
            <person name="Floudas D."/>
            <person name="Sun H."/>
            <person name="Yadav J.S."/>
            <person name="Pangilinan J."/>
            <person name="Larsson K.H."/>
            <person name="Matsuura K."/>
            <person name="Barry K."/>
            <person name="Labutti K."/>
            <person name="Kuo R."/>
            <person name="Ohm R.A."/>
            <person name="Bhattacharya S.S."/>
            <person name="Shirouzu T."/>
            <person name="Yoshinaga Y."/>
            <person name="Martin F.M."/>
            <person name="Grigoriev I.V."/>
            <person name="Hibbett D.S."/>
        </authorList>
    </citation>
    <scope>NUCLEOTIDE SEQUENCE [LARGE SCALE GENOMIC DNA]</scope>
    <source>
        <strain evidence="1 2">CBS 109695</strain>
    </source>
</reference>
<gene>
    <name evidence="1" type="ORF">FIBSPDRAFT_293833</name>
</gene>
<evidence type="ECO:0000313" key="1">
    <source>
        <dbReference type="EMBL" id="KZP07179.1"/>
    </source>
</evidence>